<evidence type="ECO:0000256" key="2">
    <source>
        <dbReference type="ARBA" id="ARBA00022723"/>
    </source>
</evidence>
<keyword evidence="9" id="KW-0539">Nucleus</keyword>
<keyword evidence="8" id="KW-0804">Transcription</keyword>
<dbReference type="AlphaFoldDB" id="A0A167FCU2"/>
<dbReference type="PROSITE" id="PS50048">
    <property type="entry name" value="ZN2_CY6_FUNGAL_2"/>
    <property type="match status" value="1"/>
</dbReference>
<evidence type="ECO:0000256" key="3">
    <source>
        <dbReference type="ARBA" id="ARBA00022833"/>
    </source>
</evidence>
<dbReference type="CDD" id="cd00067">
    <property type="entry name" value="GAL4"/>
    <property type="match status" value="1"/>
</dbReference>
<keyword evidence="4" id="KW-0805">Transcription regulation</keyword>
<dbReference type="KEGG" id="slb:AWJ20_2752"/>
<dbReference type="FunFam" id="4.10.240.10:FF:000009">
    <property type="entry name" value="C6 transcription factor (Gal4)"/>
    <property type="match status" value="1"/>
</dbReference>
<evidence type="ECO:0000256" key="11">
    <source>
        <dbReference type="SAM" id="MobiDB-lite"/>
    </source>
</evidence>
<keyword evidence="3" id="KW-0862">Zinc</keyword>
<dbReference type="RefSeq" id="XP_018737608.1">
    <property type="nucleotide sequence ID" value="XM_018879719.1"/>
</dbReference>
<gene>
    <name evidence="13" type="primary">GAL4</name>
    <name evidence="13" type="ORF">AWJ20_2752</name>
</gene>
<evidence type="ECO:0000256" key="7">
    <source>
        <dbReference type="ARBA" id="ARBA00023159"/>
    </source>
</evidence>
<evidence type="ECO:0000256" key="10">
    <source>
        <dbReference type="ARBA" id="ARBA00023277"/>
    </source>
</evidence>
<dbReference type="GO" id="GO:0000978">
    <property type="term" value="F:RNA polymerase II cis-regulatory region sequence-specific DNA binding"/>
    <property type="evidence" value="ECO:0007669"/>
    <property type="project" value="TreeGrafter"/>
</dbReference>
<dbReference type="GeneID" id="30034698"/>
<proteinExistence type="predicted"/>
<evidence type="ECO:0000313" key="13">
    <source>
        <dbReference type="EMBL" id="ANB15131.1"/>
    </source>
</evidence>
<keyword evidence="14" id="KW-1185">Reference proteome</keyword>
<keyword evidence="6" id="KW-0299">Galactose metabolism</keyword>
<dbReference type="SMART" id="SM00066">
    <property type="entry name" value="GAL4"/>
    <property type="match status" value="1"/>
</dbReference>
<feature type="compositionally biased region" description="Low complexity" evidence="11">
    <location>
        <begin position="102"/>
        <end position="113"/>
    </location>
</feature>
<dbReference type="InterPro" id="IPR001138">
    <property type="entry name" value="Zn2Cys6_DnaBD"/>
</dbReference>
<evidence type="ECO:0000256" key="6">
    <source>
        <dbReference type="ARBA" id="ARBA00023144"/>
    </source>
</evidence>
<keyword evidence="7" id="KW-0010">Activator</keyword>
<feature type="region of interest" description="Disordered" evidence="11">
    <location>
        <begin position="102"/>
        <end position="165"/>
    </location>
</feature>
<dbReference type="PANTHER" id="PTHR47424:SF2">
    <property type="entry name" value="TRANSCRIPTION FACTOR DOMAIN-CONTAINING PROTEIN-RELATED"/>
    <property type="match status" value="1"/>
</dbReference>
<dbReference type="InterPro" id="IPR051127">
    <property type="entry name" value="Fungal_SecMet_Regulators"/>
</dbReference>
<organism evidence="13 14">
    <name type="scientific">Sugiyamaella lignohabitans</name>
    <dbReference type="NCBI Taxonomy" id="796027"/>
    <lineage>
        <taxon>Eukaryota</taxon>
        <taxon>Fungi</taxon>
        <taxon>Dikarya</taxon>
        <taxon>Ascomycota</taxon>
        <taxon>Saccharomycotina</taxon>
        <taxon>Dipodascomycetes</taxon>
        <taxon>Dipodascales</taxon>
        <taxon>Trichomonascaceae</taxon>
        <taxon>Sugiyamaella</taxon>
    </lineage>
</organism>
<dbReference type="PROSITE" id="PS00463">
    <property type="entry name" value="ZN2_CY6_FUNGAL_1"/>
    <property type="match status" value="1"/>
</dbReference>
<evidence type="ECO:0000256" key="1">
    <source>
        <dbReference type="ARBA" id="ARBA00004123"/>
    </source>
</evidence>
<reference evidence="13 14" key="1">
    <citation type="submission" date="2016-02" db="EMBL/GenBank/DDBJ databases">
        <title>Complete genome sequence and transcriptome regulation of the pentose utilising yeast Sugiyamaella lignohabitans.</title>
        <authorList>
            <person name="Bellasio M."/>
            <person name="Peymann A."/>
            <person name="Valli M."/>
            <person name="Sipitzky M."/>
            <person name="Graf A."/>
            <person name="Sauer M."/>
            <person name="Marx H."/>
            <person name="Mattanovich D."/>
        </authorList>
    </citation>
    <scope>NUCLEOTIDE SEQUENCE [LARGE SCALE GENOMIC DNA]</scope>
    <source>
        <strain evidence="13 14">CBS 10342</strain>
    </source>
</reference>
<evidence type="ECO:0000313" key="14">
    <source>
        <dbReference type="Proteomes" id="UP000189580"/>
    </source>
</evidence>
<name>A0A167FCU2_9ASCO</name>
<keyword evidence="2" id="KW-0479">Metal-binding</keyword>
<keyword evidence="10" id="KW-0119">Carbohydrate metabolism</keyword>
<feature type="domain" description="Zn(2)-C6 fungal-type" evidence="12">
    <location>
        <begin position="22"/>
        <end position="52"/>
    </location>
</feature>
<dbReference type="Pfam" id="PF04082">
    <property type="entry name" value="Fungal_trans"/>
    <property type="match status" value="1"/>
</dbReference>
<dbReference type="GO" id="GO:0006351">
    <property type="term" value="P:DNA-templated transcription"/>
    <property type="evidence" value="ECO:0007669"/>
    <property type="project" value="InterPro"/>
</dbReference>
<dbReference type="OrthoDB" id="3364175at2759"/>
<sequence length="715" mass="79957">MSASFNKPSKAKIQADKDIEQACDSCRVRKLKCTKELPACSKCVQYGRECSYSPRTMRSPLTRSYLTKMEDRCRKLEAVLHELLPNDDIDKLISRQSHVFSGSSLKSSNSISSMRIKEETSPSVTTHLSSSITSGSAPNSLTTTPNSIIMSPAHRPTEPSEDIPEEADGFDWIEEDVWGNDLSDGMAALSINPQGTGYFGIASGSVLLRALKIDPWDLTVPPRQTDQDTRDPTISKLDTALVGGYMTNTIVDAYFTFYHTSYPFMHEETFRSIYEGRAPKPREDVWEVLLNTVLALGAWCLNSEQGSADLTFYQNAKGLINSNILETGSLSLLVALTLLTNYIQKRNKPNTSWNYLGLAVRMALGLGMYREFPGWKSGLLKQEMRRRLWWGLYIFDAGASVTFGRPINLPEISTIDSKLPMNIDESDLTALSTITPVERDRPTIYSGMIAQSKFTVQTSSLYNRLISKPIPSAEEVLEMDKQIDTFIRDIPPWFAENGPPISHYTAGSQLNDATIAGLILSRYRLHWRYKNLRIIMFRPFVVQTILSTNSQNDTSSSTPTSEAELQCKTICLQNAHQTILSVEEFVSTGQLSSISVWYAVFFLFQACMIPLICFCADPTSENSPAWFDDIEKTKAVLCSLSADNRLALRFLEVIDRLCGKYIDNYIQTQTSPVAKAEFMSDISTYFFDGFIDYTGQQGEADVSNPASFNILSDGL</sequence>
<feature type="compositionally biased region" description="Polar residues" evidence="11">
    <location>
        <begin position="121"/>
        <end position="149"/>
    </location>
</feature>
<dbReference type="GO" id="GO:0006012">
    <property type="term" value="P:galactose metabolic process"/>
    <property type="evidence" value="ECO:0007669"/>
    <property type="project" value="UniProtKB-KW"/>
</dbReference>
<dbReference type="Gene3D" id="1.20.5.170">
    <property type="match status" value="1"/>
</dbReference>
<evidence type="ECO:0000256" key="9">
    <source>
        <dbReference type="ARBA" id="ARBA00023242"/>
    </source>
</evidence>
<dbReference type="GO" id="GO:0005634">
    <property type="term" value="C:nucleus"/>
    <property type="evidence" value="ECO:0007669"/>
    <property type="project" value="UniProtKB-SubCell"/>
</dbReference>
<evidence type="ECO:0000256" key="8">
    <source>
        <dbReference type="ARBA" id="ARBA00023163"/>
    </source>
</evidence>
<evidence type="ECO:0000259" key="12">
    <source>
        <dbReference type="PROSITE" id="PS50048"/>
    </source>
</evidence>
<dbReference type="SUPFAM" id="SSF57701">
    <property type="entry name" value="Zn2/Cys6 DNA-binding domain"/>
    <property type="match status" value="1"/>
</dbReference>
<dbReference type="InterPro" id="IPR007219">
    <property type="entry name" value="XnlR_reg_dom"/>
</dbReference>
<dbReference type="CDD" id="cd14654">
    <property type="entry name" value="ZIP_Gal4"/>
    <property type="match status" value="1"/>
</dbReference>
<dbReference type="GO" id="GO:0008270">
    <property type="term" value="F:zinc ion binding"/>
    <property type="evidence" value="ECO:0007669"/>
    <property type="project" value="InterPro"/>
</dbReference>
<keyword evidence="5" id="KW-0238">DNA-binding</keyword>
<dbReference type="CDD" id="cd12148">
    <property type="entry name" value="fungal_TF_MHR"/>
    <property type="match status" value="1"/>
</dbReference>
<dbReference type="InterPro" id="IPR036864">
    <property type="entry name" value="Zn2-C6_fun-type_DNA-bd_sf"/>
</dbReference>
<evidence type="ECO:0000256" key="4">
    <source>
        <dbReference type="ARBA" id="ARBA00023015"/>
    </source>
</evidence>
<dbReference type="GO" id="GO:0000435">
    <property type="term" value="P:positive regulation of transcription from RNA polymerase II promoter by galactose"/>
    <property type="evidence" value="ECO:0007669"/>
    <property type="project" value="TreeGrafter"/>
</dbReference>
<accession>A0A167FCU2</accession>
<comment type="subcellular location">
    <subcellularLocation>
        <location evidence="1">Nucleus</location>
    </subcellularLocation>
</comment>
<dbReference type="Gene3D" id="4.10.240.10">
    <property type="entry name" value="Zn(2)-C6 fungal-type DNA-binding domain"/>
    <property type="match status" value="1"/>
</dbReference>
<dbReference type="GO" id="GO:0000981">
    <property type="term" value="F:DNA-binding transcription factor activity, RNA polymerase II-specific"/>
    <property type="evidence" value="ECO:0007669"/>
    <property type="project" value="InterPro"/>
</dbReference>
<dbReference type="InterPro" id="IPR005600">
    <property type="entry name" value="Gal4_dimer_dom"/>
</dbReference>
<protein>
    <submittedName>
        <fullName evidence="13">Galactose-responsive transcription factor GAL4</fullName>
    </submittedName>
</protein>
<dbReference type="EMBL" id="CP014503">
    <property type="protein sequence ID" value="ANB15131.1"/>
    <property type="molecule type" value="Genomic_DNA"/>
</dbReference>
<dbReference type="Pfam" id="PF00172">
    <property type="entry name" value="Zn_clus"/>
    <property type="match status" value="1"/>
</dbReference>
<dbReference type="Proteomes" id="UP000189580">
    <property type="component" value="Chromosome b"/>
</dbReference>
<evidence type="ECO:0000256" key="5">
    <source>
        <dbReference type="ARBA" id="ARBA00023125"/>
    </source>
</evidence>
<dbReference type="SMART" id="SM00906">
    <property type="entry name" value="Fungal_trans"/>
    <property type="match status" value="1"/>
</dbReference>
<dbReference type="Pfam" id="PF03902">
    <property type="entry name" value="Gal4_dimer"/>
    <property type="match status" value="1"/>
</dbReference>
<dbReference type="PANTHER" id="PTHR47424">
    <property type="entry name" value="REGULATORY PROTEIN GAL4"/>
    <property type="match status" value="1"/>
</dbReference>